<dbReference type="Gene3D" id="1.10.1740.10">
    <property type="match status" value="1"/>
</dbReference>
<evidence type="ECO:0000256" key="4">
    <source>
        <dbReference type="ARBA" id="ARBA00023163"/>
    </source>
</evidence>
<organism evidence="7 8">
    <name type="scientific">Cyclobacterium plantarum</name>
    <dbReference type="NCBI Taxonomy" id="2716263"/>
    <lineage>
        <taxon>Bacteria</taxon>
        <taxon>Pseudomonadati</taxon>
        <taxon>Bacteroidota</taxon>
        <taxon>Cytophagia</taxon>
        <taxon>Cytophagales</taxon>
        <taxon>Cyclobacteriaceae</taxon>
        <taxon>Cyclobacterium</taxon>
    </lineage>
</organism>
<protein>
    <submittedName>
        <fullName evidence="7">Sigma-70 family RNA polymerase sigma factor</fullName>
    </submittedName>
</protein>
<dbReference type="InterPro" id="IPR007627">
    <property type="entry name" value="RNA_pol_sigma70_r2"/>
</dbReference>
<keyword evidence="3" id="KW-0731">Sigma factor</keyword>
<dbReference type="Proteomes" id="UP000649799">
    <property type="component" value="Unassembled WGS sequence"/>
</dbReference>
<comment type="caution">
    <text evidence="7">The sequence shown here is derived from an EMBL/GenBank/DDBJ whole genome shotgun (WGS) entry which is preliminary data.</text>
</comment>
<evidence type="ECO:0000256" key="1">
    <source>
        <dbReference type="ARBA" id="ARBA00010641"/>
    </source>
</evidence>
<dbReference type="Pfam" id="PF04542">
    <property type="entry name" value="Sigma70_r2"/>
    <property type="match status" value="1"/>
</dbReference>
<evidence type="ECO:0000256" key="2">
    <source>
        <dbReference type="ARBA" id="ARBA00023015"/>
    </source>
</evidence>
<keyword evidence="2" id="KW-0805">Transcription regulation</keyword>
<dbReference type="PANTHER" id="PTHR43133">
    <property type="entry name" value="RNA POLYMERASE ECF-TYPE SIGMA FACTO"/>
    <property type="match status" value="1"/>
</dbReference>
<dbReference type="InterPro" id="IPR013249">
    <property type="entry name" value="RNA_pol_sigma70_r4_t2"/>
</dbReference>
<dbReference type="InterPro" id="IPR013325">
    <property type="entry name" value="RNA_pol_sigma_r2"/>
</dbReference>
<feature type="domain" description="RNA polymerase sigma-70 region 2" evidence="5">
    <location>
        <begin position="26"/>
        <end position="92"/>
    </location>
</feature>
<evidence type="ECO:0000256" key="3">
    <source>
        <dbReference type="ARBA" id="ARBA00023082"/>
    </source>
</evidence>
<dbReference type="PANTHER" id="PTHR43133:SF46">
    <property type="entry name" value="RNA POLYMERASE SIGMA-70 FACTOR ECF SUBFAMILY"/>
    <property type="match status" value="1"/>
</dbReference>
<dbReference type="SUPFAM" id="SSF88946">
    <property type="entry name" value="Sigma2 domain of RNA polymerase sigma factors"/>
    <property type="match status" value="1"/>
</dbReference>
<dbReference type="Pfam" id="PF08281">
    <property type="entry name" value="Sigma70_r4_2"/>
    <property type="match status" value="1"/>
</dbReference>
<feature type="domain" description="RNA polymerase sigma factor 70 region 4 type 2" evidence="6">
    <location>
        <begin position="124"/>
        <end position="172"/>
    </location>
</feature>
<gene>
    <name evidence="7" type="ORF">G9Q97_12135</name>
</gene>
<comment type="similarity">
    <text evidence="1">Belongs to the sigma-70 factor family. ECF subfamily.</text>
</comment>
<dbReference type="NCBIfam" id="TIGR02937">
    <property type="entry name" value="sigma70-ECF"/>
    <property type="match status" value="1"/>
</dbReference>
<dbReference type="SUPFAM" id="SSF88659">
    <property type="entry name" value="Sigma3 and sigma4 domains of RNA polymerase sigma factors"/>
    <property type="match status" value="1"/>
</dbReference>
<name>A0ABX0HB53_9BACT</name>
<dbReference type="InterPro" id="IPR036388">
    <property type="entry name" value="WH-like_DNA-bd_sf"/>
</dbReference>
<evidence type="ECO:0000259" key="5">
    <source>
        <dbReference type="Pfam" id="PF04542"/>
    </source>
</evidence>
<dbReference type="EMBL" id="JAANYN010000004">
    <property type="protein sequence ID" value="NHE57559.1"/>
    <property type="molecule type" value="Genomic_DNA"/>
</dbReference>
<dbReference type="Gene3D" id="1.10.10.10">
    <property type="entry name" value="Winged helix-like DNA-binding domain superfamily/Winged helix DNA-binding domain"/>
    <property type="match status" value="1"/>
</dbReference>
<dbReference type="InterPro" id="IPR013324">
    <property type="entry name" value="RNA_pol_sigma_r3/r4-like"/>
</dbReference>
<proteinExistence type="inferred from homology"/>
<evidence type="ECO:0000313" key="7">
    <source>
        <dbReference type="EMBL" id="NHE57559.1"/>
    </source>
</evidence>
<reference evidence="7 8" key="1">
    <citation type="submission" date="2020-03" db="EMBL/GenBank/DDBJ databases">
        <title>Cyclobacterium plantarum sp. nov., a marine bacterium isolated from a coastal-marine wetland.</title>
        <authorList>
            <person name="Sanchez-Porro C."/>
            <person name="Ventosa A."/>
            <person name="Amoozegar M."/>
        </authorList>
    </citation>
    <scope>NUCLEOTIDE SEQUENCE [LARGE SCALE GENOMIC DNA]</scope>
    <source>
        <strain evidence="7 8">GBPx2</strain>
    </source>
</reference>
<dbReference type="RefSeq" id="WP_166147167.1">
    <property type="nucleotide sequence ID" value="NZ_JAANYN010000004.1"/>
</dbReference>
<dbReference type="InterPro" id="IPR014284">
    <property type="entry name" value="RNA_pol_sigma-70_dom"/>
</dbReference>
<evidence type="ECO:0000313" key="8">
    <source>
        <dbReference type="Proteomes" id="UP000649799"/>
    </source>
</evidence>
<accession>A0ABX0HB53</accession>
<dbReference type="InterPro" id="IPR039425">
    <property type="entry name" value="RNA_pol_sigma-70-like"/>
</dbReference>
<keyword evidence="8" id="KW-1185">Reference proteome</keyword>
<sequence>MNQTKNNSELFILIAEGNKKAFDDFFELYYKKLVNFSKFMLEDKGMSEDVVSEVLTNLLIDKERVFRMKNFEAYLYTAVKNKSLTKIDKHRRELRIECGDEDKNHFIYSITPHQLLEEQELNHLIQSLVDNLPRKRKMVFQLIKDDELTYRQVGEIMEISERTVEVHLKLAIRSFREKISLYLDRKMENKKHSKIS</sequence>
<evidence type="ECO:0000259" key="6">
    <source>
        <dbReference type="Pfam" id="PF08281"/>
    </source>
</evidence>
<keyword evidence="4" id="KW-0804">Transcription</keyword>